<gene>
    <name evidence="1" type="ORF">SAMN02745671_01171</name>
</gene>
<sequence length="140" mass="15166">MLTYDPKKVIIIFGNKQLTGMAEDDMVTVKPLGDGATQYVGADGEVARSMDPNQTYEVTVNLASTSKSNDYLSKIYNLDRVTGKGCLPLMVKDLSGTLLLSAAEAYIQNLPETGRNRQISSQSWVFNTGKVDNVVIGGNN</sequence>
<dbReference type="InterPro" id="IPR021695">
    <property type="entry name" value="Phage_KPP10_Orf10"/>
</dbReference>
<evidence type="ECO:0008006" key="3">
    <source>
        <dbReference type="Google" id="ProtNLM"/>
    </source>
</evidence>
<accession>A0A1M6CMD0</accession>
<dbReference type="OrthoDB" id="3035680at2"/>
<dbReference type="RefSeq" id="WP_080325644.1">
    <property type="nucleotide sequence ID" value="NZ_FQYW01000008.1"/>
</dbReference>
<dbReference type="Proteomes" id="UP000191240">
    <property type="component" value="Unassembled WGS sequence"/>
</dbReference>
<protein>
    <recommendedName>
        <fullName evidence="3">DUF3277 domain-containing protein</fullName>
    </recommendedName>
</protein>
<organism evidence="1 2">
    <name type="scientific">Anaerovibrio lipolyticus DSM 3074</name>
    <dbReference type="NCBI Taxonomy" id="1120997"/>
    <lineage>
        <taxon>Bacteria</taxon>
        <taxon>Bacillati</taxon>
        <taxon>Bacillota</taxon>
        <taxon>Negativicutes</taxon>
        <taxon>Selenomonadales</taxon>
        <taxon>Selenomonadaceae</taxon>
        <taxon>Anaerovibrio</taxon>
    </lineage>
</organism>
<dbReference type="EMBL" id="FQYW01000008">
    <property type="protein sequence ID" value="SHI61868.1"/>
    <property type="molecule type" value="Genomic_DNA"/>
</dbReference>
<dbReference type="Pfam" id="PF11681">
    <property type="entry name" value="Phage_Tube_PhiTE"/>
    <property type="match status" value="1"/>
</dbReference>
<dbReference type="AlphaFoldDB" id="A0A1M6CMD0"/>
<evidence type="ECO:0000313" key="1">
    <source>
        <dbReference type="EMBL" id="SHI61868.1"/>
    </source>
</evidence>
<evidence type="ECO:0000313" key="2">
    <source>
        <dbReference type="Proteomes" id="UP000191240"/>
    </source>
</evidence>
<reference evidence="1 2" key="1">
    <citation type="submission" date="2016-11" db="EMBL/GenBank/DDBJ databases">
        <authorList>
            <person name="Jaros S."/>
            <person name="Januszkiewicz K."/>
            <person name="Wedrychowicz H."/>
        </authorList>
    </citation>
    <scope>NUCLEOTIDE SEQUENCE [LARGE SCALE GENOMIC DNA]</scope>
    <source>
        <strain evidence="1 2">DSM 3074</strain>
    </source>
</reference>
<name>A0A1M6CMD0_9FIRM</name>
<dbReference type="NCBIfam" id="NF047581">
    <property type="entry name" value="gp105_phage_fam"/>
    <property type="match status" value="1"/>
</dbReference>
<proteinExistence type="predicted"/>